<dbReference type="InterPro" id="IPR025110">
    <property type="entry name" value="AMP-bd_C"/>
</dbReference>
<organism evidence="3 4">
    <name type="scientific">Polaromonas aquatica</name>
    <dbReference type="NCBI Taxonomy" id="332657"/>
    <lineage>
        <taxon>Bacteria</taxon>
        <taxon>Pseudomonadati</taxon>
        <taxon>Pseudomonadota</taxon>
        <taxon>Betaproteobacteria</taxon>
        <taxon>Burkholderiales</taxon>
        <taxon>Comamonadaceae</taxon>
        <taxon>Polaromonas</taxon>
    </lineage>
</organism>
<evidence type="ECO:0000313" key="4">
    <source>
        <dbReference type="Proteomes" id="UP001596270"/>
    </source>
</evidence>
<dbReference type="InterPro" id="IPR020845">
    <property type="entry name" value="AMP-binding_CS"/>
</dbReference>
<comment type="caution">
    <text evidence="3">The sequence shown here is derived from an EMBL/GenBank/DDBJ whole genome shotgun (WGS) entry which is preliminary data.</text>
</comment>
<dbReference type="Gene3D" id="3.40.50.12780">
    <property type="entry name" value="N-terminal domain of ligase-like"/>
    <property type="match status" value="1"/>
</dbReference>
<feature type="domain" description="AMP-binding enzyme C-terminal" evidence="2">
    <location>
        <begin position="427"/>
        <end position="502"/>
    </location>
</feature>
<reference evidence="4" key="1">
    <citation type="journal article" date="2019" name="Int. J. Syst. Evol. Microbiol.">
        <title>The Global Catalogue of Microorganisms (GCM) 10K type strain sequencing project: providing services to taxonomists for standard genome sequencing and annotation.</title>
        <authorList>
            <consortium name="The Broad Institute Genomics Platform"/>
            <consortium name="The Broad Institute Genome Sequencing Center for Infectious Disease"/>
            <person name="Wu L."/>
            <person name="Ma J."/>
        </authorList>
    </citation>
    <scope>NUCLEOTIDE SEQUENCE [LARGE SCALE GENOMIC DNA]</scope>
    <source>
        <strain evidence="4">CCUG 39402</strain>
    </source>
</reference>
<feature type="domain" description="AMP-dependent synthetase/ligase" evidence="1">
    <location>
        <begin position="7"/>
        <end position="377"/>
    </location>
</feature>
<dbReference type="InterPro" id="IPR045851">
    <property type="entry name" value="AMP-bd_C_sf"/>
</dbReference>
<sequence>MHLSRLFQRSVHMFGDRPALALGSAAALSYAELDLRVRALARWLREDLKLEPGDRVTLAMKNCTEYAEALLAIWHARLCAVPVNNKLHPIEIAYVLENSGSRVCLSHGELHESLCATVKLIPGLQLVDVCGESWRSALAGPAMAVDPVRDGDDEVAWLFYTSGTTGRPKGVMLSHANLAMMALNFSADVLAIDEDDVLLHVAPMSHGGGIYSIPYFLRGGLQVVAPSGGLDEPELFGLLNHYRRASLFAAPTIVGRMVQHAKTLQLAARNECCPGLRCILTGGAPFYVEDIKAAVACFGPRIAQVYGQGETPMTISAIGADHIAAAVTTGDDEMLASVGYPQTTVDIDILDGDGQPVPPGATGEVTVRSPTVMLGYWDNPKATAQTLPNGALRTGDVGLVDARGLLHLKDRSKDVIISGGTNIYPREVEEVLLRHLAVEEVSVIGVPDTEWGESVTAFVVRHADASVDEAALNALCIASIARFKRPKHYVFVPQLPKNPTGKVLKDVLRETFAAIALPTHAQ</sequence>
<name>A0ABW1U5Q2_9BURK</name>
<dbReference type="InterPro" id="IPR042099">
    <property type="entry name" value="ANL_N_sf"/>
</dbReference>
<evidence type="ECO:0000313" key="3">
    <source>
        <dbReference type="EMBL" id="MFC6284333.1"/>
    </source>
</evidence>
<dbReference type="Pfam" id="PF13193">
    <property type="entry name" value="AMP-binding_C"/>
    <property type="match status" value="1"/>
</dbReference>
<dbReference type="Proteomes" id="UP001596270">
    <property type="component" value="Unassembled WGS sequence"/>
</dbReference>
<keyword evidence="4" id="KW-1185">Reference proteome</keyword>
<dbReference type="InterPro" id="IPR000873">
    <property type="entry name" value="AMP-dep_synth/lig_dom"/>
</dbReference>
<dbReference type="EMBL" id="JBHSRS010000084">
    <property type="protein sequence ID" value="MFC6284333.1"/>
    <property type="molecule type" value="Genomic_DNA"/>
</dbReference>
<accession>A0ABW1U5Q2</accession>
<proteinExistence type="predicted"/>
<dbReference type="RefSeq" id="WP_377414872.1">
    <property type="nucleotide sequence ID" value="NZ_JBHSRS010000084.1"/>
</dbReference>
<gene>
    <name evidence="3" type="ORF">ACFQND_24170</name>
</gene>
<dbReference type="PANTHER" id="PTHR43201:SF32">
    <property type="entry name" value="2-SUCCINYLBENZOATE--COA LIGASE, CHLOROPLASTIC_PEROXISOMAL"/>
    <property type="match status" value="1"/>
</dbReference>
<dbReference type="PANTHER" id="PTHR43201">
    <property type="entry name" value="ACYL-COA SYNTHETASE"/>
    <property type="match status" value="1"/>
</dbReference>
<dbReference type="Pfam" id="PF00501">
    <property type="entry name" value="AMP-binding"/>
    <property type="match status" value="1"/>
</dbReference>
<evidence type="ECO:0000259" key="2">
    <source>
        <dbReference type="Pfam" id="PF13193"/>
    </source>
</evidence>
<dbReference type="PROSITE" id="PS00455">
    <property type="entry name" value="AMP_BINDING"/>
    <property type="match status" value="1"/>
</dbReference>
<evidence type="ECO:0000259" key="1">
    <source>
        <dbReference type="Pfam" id="PF00501"/>
    </source>
</evidence>
<dbReference type="Gene3D" id="3.30.300.30">
    <property type="match status" value="1"/>
</dbReference>
<protein>
    <submittedName>
        <fullName evidence="3">AMP-binding protein</fullName>
    </submittedName>
</protein>
<dbReference type="SUPFAM" id="SSF56801">
    <property type="entry name" value="Acetyl-CoA synthetase-like"/>
    <property type="match status" value="1"/>
</dbReference>